<dbReference type="AlphaFoldDB" id="A0A495S6W2"/>
<name>A0A495S6W2_9FLAO</name>
<organism evidence="2 3">
    <name type="scientific">Flavobacterium limicola</name>
    <dbReference type="NCBI Taxonomy" id="180441"/>
    <lineage>
        <taxon>Bacteria</taxon>
        <taxon>Pseudomonadati</taxon>
        <taxon>Bacteroidota</taxon>
        <taxon>Flavobacteriia</taxon>
        <taxon>Flavobacteriales</taxon>
        <taxon>Flavobacteriaceae</taxon>
        <taxon>Flavobacterium</taxon>
    </lineage>
</organism>
<dbReference type="Proteomes" id="UP000280091">
    <property type="component" value="Unassembled WGS sequence"/>
</dbReference>
<dbReference type="Pfam" id="PF08808">
    <property type="entry name" value="RES"/>
    <property type="match status" value="1"/>
</dbReference>
<protein>
    <submittedName>
        <fullName evidence="2">RES domain-containing protein</fullName>
    </submittedName>
</protein>
<dbReference type="InterPro" id="IPR014914">
    <property type="entry name" value="RES_dom"/>
</dbReference>
<evidence type="ECO:0000259" key="1">
    <source>
        <dbReference type="SMART" id="SM00953"/>
    </source>
</evidence>
<evidence type="ECO:0000313" key="3">
    <source>
        <dbReference type="Proteomes" id="UP000280091"/>
    </source>
</evidence>
<accession>A0A495S6W2</accession>
<gene>
    <name evidence="2" type="ORF">BC952_1286</name>
</gene>
<keyword evidence="3" id="KW-1185">Reference proteome</keyword>
<proteinExistence type="predicted"/>
<dbReference type="RefSeq" id="WP_121364667.1">
    <property type="nucleotide sequence ID" value="NZ_RBXA01000001.1"/>
</dbReference>
<feature type="domain" description="RES" evidence="1">
    <location>
        <begin position="223"/>
        <end position="377"/>
    </location>
</feature>
<sequence length="467" mass="53540">MNSNNNDEKYICYDCVGENYLKSIIENNGFVINCSYCDNDELECFSLLDFADKIDIAFDQHYIQSPPNPPDDWSIYRLKNLDFWEPDGSPVIEAIMDSANIEEEIAKDVQEILEDKYYDRSSAEIGEMSKFDDESFYDIKSPEDIEWQKQWSNFEHILKTSARFFNKNNEELLRSVFEEIESLHTHEGKPVVRNIGTEKDVTHLYRARAFQSDFKLKNALQSPDKELGPPPSEFATAGRMNSRGISVFYGATDANTALAEIRPPVGCKVALARFELMKTLKVLDLSALTSTLVIGSIFDETYADRLSRIMFLRNLSQRMTRPVMPDDEHSEYLTTQVVADFLSSELELDGIIFPSAQSHRGLNVTLFHSASRVFVLEYPDGTDIIADLTEWNDEGIVPNYTVSTCVPNENIKDKILKNEYFEFPDGEWKKSDPDTRKITLSIDLDSIKVKHVESVQIKGQEFDVMRF</sequence>
<dbReference type="OrthoDB" id="648213at2"/>
<reference evidence="2 3" key="1">
    <citation type="submission" date="2018-10" db="EMBL/GenBank/DDBJ databases">
        <title>Genomic Encyclopedia of Archaeal and Bacterial Type Strains, Phase II (KMG-II): from individual species to whole genera.</title>
        <authorList>
            <person name="Goeker M."/>
        </authorList>
    </citation>
    <scope>NUCLEOTIDE SEQUENCE [LARGE SCALE GENOMIC DNA]</scope>
    <source>
        <strain evidence="2 3">DSM 15094</strain>
    </source>
</reference>
<evidence type="ECO:0000313" key="2">
    <source>
        <dbReference type="EMBL" id="RKS95593.1"/>
    </source>
</evidence>
<dbReference type="SMART" id="SM00953">
    <property type="entry name" value="RES"/>
    <property type="match status" value="1"/>
</dbReference>
<comment type="caution">
    <text evidence="2">The sequence shown here is derived from an EMBL/GenBank/DDBJ whole genome shotgun (WGS) entry which is preliminary data.</text>
</comment>
<dbReference type="EMBL" id="RBXA01000001">
    <property type="protein sequence ID" value="RKS95593.1"/>
    <property type="molecule type" value="Genomic_DNA"/>
</dbReference>